<evidence type="ECO:0000313" key="7">
    <source>
        <dbReference type="Proteomes" id="UP000192257"/>
    </source>
</evidence>
<reference evidence="6 7" key="1">
    <citation type="submission" date="2017-03" db="EMBL/GenBank/DDBJ databases">
        <title>An alternative strategy for trypanosome survival in the mammalian bloodstream revealed through genome and transcriptome analysis of the ubiquitous bovine parasite Trypanosoma (Megatrypanum) theileri.</title>
        <authorList>
            <person name="Kelly S."/>
            <person name="Ivens A."/>
            <person name="Mott A."/>
            <person name="O'Neill E."/>
            <person name="Emms D."/>
            <person name="Macleod O."/>
            <person name="Voorheis P."/>
            <person name="Matthews J."/>
            <person name="Matthews K."/>
            <person name="Carrington M."/>
        </authorList>
    </citation>
    <scope>NUCLEOTIDE SEQUENCE [LARGE SCALE GENOMIC DNA]</scope>
    <source>
        <strain evidence="6">Edinburgh</strain>
    </source>
</reference>
<dbReference type="GeneID" id="39988959"/>
<dbReference type="AlphaFoldDB" id="A0A1X0NKT5"/>
<feature type="transmembrane region" description="Helical" evidence="5">
    <location>
        <begin position="31"/>
        <end position="51"/>
    </location>
</feature>
<dbReference type="EMBL" id="NBCO01000035">
    <property type="protein sequence ID" value="ORC85382.1"/>
    <property type="molecule type" value="Genomic_DNA"/>
</dbReference>
<dbReference type="PANTHER" id="PTHR28128:SF1">
    <property type="entry name" value="GOLGI APPARATUS MEMBRANE PROTEIN TVP15"/>
    <property type="match status" value="1"/>
</dbReference>
<feature type="transmembrane region" description="Helical" evidence="5">
    <location>
        <begin position="127"/>
        <end position="147"/>
    </location>
</feature>
<evidence type="ECO:0000256" key="2">
    <source>
        <dbReference type="ARBA" id="ARBA00022692"/>
    </source>
</evidence>
<dbReference type="Pfam" id="PF08507">
    <property type="entry name" value="COPI_assoc"/>
    <property type="match status" value="1"/>
</dbReference>
<keyword evidence="2 5" id="KW-0812">Transmembrane</keyword>
<gene>
    <name evidence="6" type="ORF">TM35_000351260</name>
</gene>
<comment type="caution">
    <text evidence="6">The sequence shown here is derived from an EMBL/GenBank/DDBJ whole genome shotgun (WGS) entry which is preliminary data.</text>
</comment>
<comment type="subcellular location">
    <subcellularLocation>
        <location evidence="1">Membrane</location>
        <topology evidence="1">Multi-pass membrane protein</topology>
    </subcellularLocation>
</comment>
<proteinExistence type="predicted"/>
<dbReference type="GO" id="GO:0016020">
    <property type="term" value="C:membrane"/>
    <property type="evidence" value="ECO:0007669"/>
    <property type="project" value="UniProtKB-SubCell"/>
</dbReference>
<keyword evidence="3 5" id="KW-1133">Transmembrane helix</keyword>
<name>A0A1X0NKT5_9TRYP</name>
<dbReference type="PANTHER" id="PTHR28128">
    <property type="entry name" value="GOLGI APPARATUS MEMBRANE PROTEIN TVP15"/>
    <property type="match status" value="1"/>
</dbReference>
<evidence type="ECO:0008006" key="8">
    <source>
        <dbReference type="Google" id="ProtNLM"/>
    </source>
</evidence>
<evidence type="ECO:0000313" key="6">
    <source>
        <dbReference type="EMBL" id="ORC85382.1"/>
    </source>
</evidence>
<accession>A0A1X0NKT5</accession>
<evidence type="ECO:0000256" key="5">
    <source>
        <dbReference type="SAM" id="Phobius"/>
    </source>
</evidence>
<protein>
    <recommendedName>
        <fullName evidence="8">COPI associated protein</fullName>
    </recommendedName>
</protein>
<feature type="transmembrane region" description="Helical" evidence="5">
    <location>
        <begin position="57"/>
        <end position="78"/>
    </location>
</feature>
<feature type="transmembrane region" description="Helical" evidence="5">
    <location>
        <begin position="98"/>
        <end position="121"/>
    </location>
</feature>
<dbReference type="InterPro" id="IPR013714">
    <property type="entry name" value="Golgi_TVP15"/>
</dbReference>
<evidence type="ECO:0000256" key="1">
    <source>
        <dbReference type="ARBA" id="ARBA00004141"/>
    </source>
</evidence>
<dbReference type="Proteomes" id="UP000192257">
    <property type="component" value="Unassembled WGS sequence"/>
</dbReference>
<dbReference type="VEuPathDB" id="TriTrypDB:TM35_000351260"/>
<dbReference type="OrthoDB" id="251379at2759"/>
<keyword evidence="7" id="KW-1185">Reference proteome</keyword>
<sequence>MASRASQYLSQDSIYYQQQQQQGPSASGKHWARVFLIMSCVSTGLIMASSFMNLITFSFGISTFVLEVYLVILSFFALTAELRQVKCLRGLIYHWLKYLYFLSTYTGRGFFYIFLGTLAFGGSVLRYIASGTAVSLGIIMIVVNIFVKLPEFVDAQVVREEEAARRAATTAAAANMFNSVVMNPGNGKGTAAAVPTAGDGSKYIPPGMNEGPNAL</sequence>
<organism evidence="6 7">
    <name type="scientific">Trypanosoma theileri</name>
    <dbReference type="NCBI Taxonomy" id="67003"/>
    <lineage>
        <taxon>Eukaryota</taxon>
        <taxon>Discoba</taxon>
        <taxon>Euglenozoa</taxon>
        <taxon>Kinetoplastea</taxon>
        <taxon>Metakinetoplastina</taxon>
        <taxon>Trypanosomatida</taxon>
        <taxon>Trypanosomatidae</taxon>
        <taxon>Trypanosoma</taxon>
    </lineage>
</organism>
<keyword evidence="4 5" id="KW-0472">Membrane</keyword>
<evidence type="ECO:0000256" key="4">
    <source>
        <dbReference type="ARBA" id="ARBA00023136"/>
    </source>
</evidence>
<dbReference type="RefSeq" id="XP_028879448.1">
    <property type="nucleotide sequence ID" value="XM_029029179.1"/>
</dbReference>
<evidence type="ECO:0000256" key="3">
    <source>
        <dbReference type="ARBA" id="ARBA00022989"/>
    </source>
</evidence>